<comment type="cofactor">
    <cofactor evidence="2 17 20">
        <name>Mg(2+)</name>
        <dbReference type="ChEBI" id="CHEBI:18420"/>
    </cofactor>
</comment>
<feature type="binding site" evidence="20">
    <location>
        <position position="465"/>
    </location>
    <ligand>
        <name>Mg(2+)</name>
        <dbReference type="ChEBI" id="CHEBI:18420"/>
    </ligand>
</feature>
<evidence type="ECO:0000256" key="17">
    <source>
        <dbReference type="PIRNR" id="PIRNR000732"/>
    </source>
</evidence>
<feature type="binding site" evidence="19">
    <location>
        <position position="475"/>
    </location>
    <ligand>
        <name>phosphoenolpyruvate</name>
        <dbReference type="ChEBI" id="CHEBI:58702"/>
    </ligand>
</feature>
<evidence type="ECO:0000256" key="8">
    <source>
        <dbReference type="ARBA" id="ARBA00022448"/>
    </source>
</evidence>
<feature type="domain" description="PEP-utilising enzyme C-terminal" evidence="22">
    <location>
        <begin position="262"/>
        <end position="549"/>
    </location>
</feature>
<keyword evidence="15 17" id="KW-0460">Magnesium</keyword>
<dbReference type="Pfam" id="PF02896">
    <property type="entry name" value="PEP-utilizers_C"/>
    <property type="match status" value="1"/>
</dbReference>
<keyword evidence="10 17" id="KW-0762">Sugar transport</keyword>
<sequence>MHLTGLVASPGIALGQAVLFAPPLTVPGNRNVATPQEELLRLHSALESSIAELERLQGCVKERLGSHFAHIFRSQQTIAEDEAMLAEDEAMLAEVETMIRERSFSAEGAVQIVFDQYVQLFAELDADDHNRARSADLEDVAKRIRRNLLGLPAADLSDLPQGSVVVARDLYPSDTAMLDTSRVVGIVTERGGVSSHVAILAKSLKIPAAVGVSGAMAAIAFHDQVVLDGGDREIARVMVNPPRRMLQHVRSRKALQVAWRTKVEDFRGLDTVTSDGVEITLSVNMGSTRDIPSACTAGARSVGLYRSEFLFLGSSRVPSEETQFQAYRQAAEAFPRGFVIIRTLDVGGDKQVPSIPVSSEDNPFLGNRGIRLCLARPEIFLPQLRAILRASAFGSVKLMLPLIGGVPELEEALEMIETARQQLEREGKPFDPEMEVGITVEVPSAVWMADALARRVDFFSIGTNDLTQYLLAADRLNGDISRYYRMYDPAVFLAIRQVVQAAQRQRRWVGVCGELGGDPLAIPALIGLGVRELSMLPGQLAEATWLVRTTSLHEASGLAESVLASDSHGEVRDLLGERYRLKSAELSPRPVTIHERNGLCNQLHSRF</sequence>
<evidence type="ECO:0000256" key="4">
    <source>
        <dbReference type="ARBA" id="ARBA00004496"/>
    </source>
</evidence>
<keyword evidence="12 17" id="KW-0598">Phosphotransferase system</keyword>
<dbReference type="InterPro" id="IPR040442">
    <property type="entry name" value="Pyrv_kinase-like_dom_sf"/>
</dbReference>
<dbReference type="Gene3D" id="1.10.274.10">
    <property type="entry name" value="PtsI, HPr-binding domain"/>
    <property type="match status" value="1"/>
</dbReference>
<dbReference type="Gene3D" id="3.20.20.60">
    <property type="entry name" value="Phosphoenolpyruvate-binding domains"/>
    <property type="match status" value="1"/>
</dbReference>
<evidence type="ECO:0000256" key="12">
    <source>
        <dbReference type="ARBA" id="ARBA00022683"/>
    </source>
</evidence>
<dbReference type="InterPro" id="IPR008279">
    <property type="entry name" value="PEP-util_enz_mobile_dom"/>
</dbReference>
<evidence type="ECO:0000256" key="7">
    <source>
        <dbReference type="ARBA" id="ARBA00016544"/>
    </source>
</evidence>
<dbReference type="Gene3D" id="3.50.30.10">
    <property type="entry name" value="Phosphohistidine domain"/>
    <property type="match status" value="1"/>
</dbReference>
<keyword evidence="13 17" id="KW-0479">Metal-binding</keyword>
<evidence type="ECO:0000256" key="16">
    <source>
        <dbReference type="ARBA" id="ARBA00033235"/>
    </source>
</evidence>
<dbReference type="RefSeq" id="WP_103678999.1">
    <property type="nucleotide sequence ID" value="NZ_LPWH01000001.1"/>
</dbReference>
<dbReference type="PRINTS" id="PR01736">
    <property type="entry name" value="PHPHTRNFRASE"/>
</dbReference>
<evidence type="ECO:0000256" key="20">
    <source>
        <dbReference type="PIRSR" id="PIRSR000732-3"/>
    </source>
</evidence>
<evidence type="ECO:0000256" key="3">
    <source>
        <dbReference type="ARBA" id="ARBA00002728"/>
    </source>
</evidence>
<name>A0A2S4K1L1_9SPIO</name>
<keyword evidence="11 17" id="KW-0808">Transferase</keyword>
<dbReference type="InterPro" id="IPR036618">
    <property type="entry name" value="PtsI_HPr-bd_sf"/>
</dbReference>
<dbReference type="GO" id="GO:0046872">
    <property type="term" value="F:metal ion binding"/>
    <property type="evidence" value="ECO:0007669"/>
    <property type="project" value="UniProtKB-KW"/>
</dbReference>
<dbReference type="InterPro" id="IPR008731">
    <property type="entry name" value="PTS_EIN"/>
</dbReference>
<feature type="domain" description="Phosphotransferase system enzyme I N-terminal" evidence="23">
    <location>
        <begin position="4"/>
        <end position="132"/>
    </location>
</feature>
<evidence type="ECO:0000313" key="24">
    <source>
        <dbReference type="EMBL" id="POR05653.1"/>
    </source>
</evidence>
<dbReference type="PROSITE" id="PS00742">
    <property type="entry name" value="PEP_ENZYMES_2"/>
    <property type="match status" value="1"/>
</dbReference>
<comment type="subcellular location">
    <subcellularLocation>
        <location evidence="4 17">Cytoplasm</location>
    </subcellularLocation>
</comment>
<feature type="binding site" evidence="19">
    <location>
        <begin position="464"/>
        <end position="465"/>
    </location>
    <ligand>
        <name>phosphoenolpyruvate</name>
        <dbReference type="ChEBI" id="CHEBI:58702"/>
    </ligand>
</feature>
<dbReference type="EC" id="2.7.3.9" evidence="6 17"/>
<keyword evidence="8 17" id="KW-0813">Transport</keyword>
<dbReference type="OrthoDB" id="368764at2"/>
<dbReference type="PANTHER" id="PTHR46244:SF3">
    <property type="entry name" value="PHOSPHOENOLPYRUVATE-PROTEIN PHOSPHOTRANSFERASE"/>
    <property type="match status" value="1"/>
</dbReference>
<evidence type="ECO:0000256" key="13">
    <source>
        <dbReference type="ARBA" id="ARBA00022723"/>
    </source>
</evidence>
<dbReference type="PANTHER" id="PTHR46244">
    <property type="entry name" value="PHOSPHOENOLPYRUVATE-PROTEIN PHOSPHOTRANSFERASE"/>
    <property type="match status" value="1"/>
</dbReference>
<comment type="function">
    <text evidence="3 17">General (non sugar-specific) component of the phosphoenolpyruvate-dependent sugar phosphotransferase system (sugar PTS). This major carbohydrate active-transport system catalyzes the phosphorylation of incoming sugar substrates concomitantly with their translocation across the cell membrane. Enzyme I transfers the phosphoryl group from phosphoenolpyruvate (PEP) to the phosphoryl carrier protein (HPr).</text>
</comment>
<organism evidence="24 25">
    <name type="scientific">Alkalispirochaeta sphaeroplastigenens</name>
    <dbReference type="NCBI Taxonomy" id="1187066"/>
    <lineage>
        <taxon>Bacteria</taxon>
        <taxon>Pseudomonadati</taxon>
        <taxon>Spirochaetota</taxon>
        <taxon>Spirochaetia</taxon>
        <taxon>Spirochaetales</taxon>
        <taxon>Spirochaetaceae</taxon>
        <taxon>Alkalispirochaeta</taxon>
    </lineage>
</organism>
<reference evidence="25" key="1">
    <citation type="submission" date="2015-12" db="EMBL/GenBank/DDBJ databases">
        <authorList>
            <person name="Lodha T.D."/>
            <person name="Chintalapati S."/>
            <person name="Chintalapati V.R."/>
            <person name="Sravanthi T."/>
        </authorList>
    </citation>
    <scope>NUCLEOTIDE SEQUENCE [LARGE SCALE GENOMIC DNA]</scope>
    <source>
        <strain evidence="25">JC133</strain>
    </source>
</reference>
<dbReference type="InterPro" id="IPR006318">
    <property type="entry name" value="PTS_EI-like"/>
</dbReference>
<feature type="active site" description="Proton donor" evidence="18">
    <location>
        <position position="512"/>
    </location>
</feature>
<dbReference type="Pfam" id="PF00391">
    <property type="entry name" value="PEP-utilizers"/>
    <property type="match status" value="1"/>
</dbReference>
<dbReference type="Proteomes" id="UP000237350">
    <property type="component" value="Unassembled WGS sequence"/>
</dbReference>
<evidence type="ECO:0000256" key="5">
    <source>
        <dbReference type="ARBA" id="ARBA00007837"/>
    </source>
</evidence>
<evidence type="ECO:0000313" key="25">
    <source>
        <dbReference type="Proteomes" id="UP000237350"/>
    </source>
</evidence>
<evidence type="ECO:0000256" key="15">
    <source>
        <dbReference type="ARBA" id="ARBA00022842"/>
    </source>
</evidence>
<evidence type="ECO:0000259" key="21">
    <source>
        <dbReference type="Pfam" id="PF00391"/>
    </source>
</evidence>
<comment type="similarity">
    <text evidence="5 17">Belongs to the PEP-utilizing enzyme family.</text>
</comment>
<feature type="binding site" evidence="19">
    <location>
        <position position="306"/>
    </location>
    <ligand>
        <name>phosphoenolpyruvate</name>
        <dbReference type="ChEBI" id="CHEBI:58702"/>
    </ligand>
</feature>
<feature type="domain" description="PEP-utilising enzyme mobile" evidence="21">
    <location>
        <begin position="159"/>
        <end position="230"/>
    </location>
</feature>
<dbReference type="GO" id="GO:0008965">
    <property type="term" value="F:phosphoenolpyruvate-protein phosphotransferase activity"/>
    <property type="evidence" value="ECO:0007669"/>
    <property type="project" value="UniProtKB-EC"/>
</dbReference>
<evidence type="ECO:0000256" key="1">
    <source>
        <dbReference type="ARBA" id="ARBA00000683"/>
    </source>
</evidence>
<dbReference type="GO" id="GO:0005737">
    <property type="term" value="C:cytoplasm"/>
    <property type="evidence" value="ECO:0007669"/>
    <property type="project" value="UniProtKB-SubCell"/>
</dbReference>
<gene>
    <name evidence="24" type="ORF">AU468_00315</name>
</gene>
<dbReference type="Pfam" id="PF05524">
    <property type="entry name" value="PEP-utilisers_N"/>
    <property type="match status" value="1"/>
</dbReference>
<dbReference type="SUPFAM" id="SSF52009">
    <property type="entry name" value="Phosphohistidine domain"/>
    <property type="match status" value="1"/>
</dbReference>
<dbReference type="SUPFAM" id="SSF47831">
    <property type="entry name" value="Enzyme I of the PEP:sugar phosphotransferase system HPr-binding (sub)domain"/>
    <property type="match status" value="1"/>
</dbReference>
<evidence type="ECO:0000256" key="10">
    <source>
        <dbReference type="ARBA" id="ARBA00022597"/>
    </source>
</evidence>
<dbReference type="InterPro" id="IPR023151">
    <property type="entry name" value="PEP_util_CS"/>
</dbReference>
<evidence type="ECO:0000256" key="6">
    <source>
        <dbReference type="ARBA" id="ARBA00012232"/>
    </source>
</evidence>
<comment type="caution">
    <text evidence="24">The sequence shown here is derived from an EMBL/GenBank/DDBJ whole genome shotgun (WGS) entry which is preliminary data.</text>
</comment>
<dbReference type="GO" id="GO:0009401">
    <property type="term" value="P:phosphoenolpyruvate-dependent sugar phosphotransferase system"/>
    <property type="evidence" value="ECO:0007669"/>
    <property type="project" value="UniProtKB-KW"/>
</dbReference>
<dbReference type="InterPro" id="IPR050499">
    <property type="entry name" value="PEP-utilizing_PTS_enzyme"/>
</dbReference>
<dbReference type="EMBL" id="LPWH01000001">
    <property type="protein sequence ID" value="POR05653.1"/>
    <property type="molecule type" value="Genomic_DNA"/>
</dbReference>
<dbReference type="AlphaFoldDB" id="A0A2S4K1L1"/>
<accession>A0A2S4K1L1</accession>
<evidence type="ECO:0000256" key="2">
    <source>
        <dbReference type="ARBA" id="ARBA00001946"/>
    </source>
</evidence>
<keyword evidence="14 17" id="KW-0418">Kinase</keyword>
<evidence type="ECO:0000256" key="11">
    <source>
        <dbReference type="ARBA" id="ARBA00022679"/>
    </source>
</evidence>
<dbReference type="InterPro" id="IPR024692">
    <property type="entry name" value="PTS_EI"/>
</dbReference>
<evidence type="ECO:0000256" key="14">
    <source>
        <dbReference type="ARBA" id="ARBA00022777"/>
    </source>
</evidence>
<evidence type="ECO:0000256" key="18">
    <source>
        <dbReference type="PIRSR" id="PIRSR000732-1"/>
    </source>
</evidence>
<dbReference type="InterPro" id="IPR015813">
    <property type="entry name" value="Pyrv/PenolPyrv_kinase-like_dom"/>
</dbReference>
<feature type="binding site" evidence="19">
    <location>
        <position position="342"/>
    </location>
    <ligand>
        <name>phosphoenolpyruvate</name>
        <dbReference type="ChEBI" id="CHEBI:58702"/>
    </ligand>
</feature>
<dbReference type="NCBIfam" id="TIGR01417">
    <property type="entry name" value="PTS_I_fam"/>
    <property type="match status" value="1"/>
</dbReference>
<keyword evidence="25" id="KW-1185">Reference proteome</keyword>
<proteinExistence type="inferred from homology"/>
<feature type="binding site" evidence="20">
    <location>
        <position position="441"/>
    </location>
    <ligand>
        <name>Mg(2+)</name>
        <dbReference type="ChEBI" id="CHEBI:18420"/>
    </ligand>
</feature>
<dbReference type="GO" id="GO:0016301">
    <property type="term" value="F:kinase activity"/>
    <property type="evidence" value="ECO:0007669"/>
    <property type="project" value="UniProtKB-KW"/>
</dbReference>
<comment type="catalytic activity">
    <reaction evidence="1 17">
        <text>L-histidyl-[protein] + phosphoenolpyruvate = N(pros)-phospho-L-histidyl-[protein] + pyruvate</text>
        <dbReference type="Rhea" id="RHEA:23880"/>
        <dbReference type="Rhea" id="RHEA-COMP:9745"/>
        <dbReference type="Rhea" id="RHEA-COMP:9746"/>
        <dbReference type="ChEBI" id="CHEBI:15361"/>
        <dbReference type="ChEBI" id="CHEBI:29979"/>
        <dbReference type="ChEBI" id="CHEBI:58702"/>
        <dbReference type="ChEBI" id="CHEBI:64837"/>
        <dbReference type="EC" id="2.7.3.9"/>
    </reaction>
</comment>
<keyword evidence="9 17" id="KW-0963">Cytoplasm</keyword>
<dbReference type="InterPro" id="IPR036637">
    <property type="entry name" value="Phosphohistidine_dom_sf"/>
</dbReference>
<evidence type="ECO:0000259" key="23">
    <source>
        <dbReference type="Pfam" id="PF05524"/>
    </source>
</evidence>
<feature type="active site" description="Tele-phosphohistidine intermediate" evidence="18">
    <location>
        <position position="196"/>
    </location>
</feature>
<dbReference type="SUPFAM" id="SSF51621">
    <property type="entry name" value="Phosphoenolpyruvate/pyruvate domain"/>
    <property type="match status" value="1"/>
</dbReference>
<dbReference type="PIRSF" id="PIRSF000732">
    <property type="entry name" value="PTS_enzyme_I"/>
    <property type="match status" value="1"/>
</dbReference>
<evidence type="ECO:0000259" key="22">
    <source>
        <dbReference type="Pfam" id="PF02896"/>
    </source>
</evidence>
<evidence type="ECO:0000256" key="19">
    <source>
        <dbReference type="PIRSR" id="PIRSR000732-2"/>
    </source>
</evidence>
<protein>
    <recommendedName>
        <fullName evidence="7 17">Phosphoenolpyruvate-protein phosphotransferase</fullName>
        <ecNumber evidence="6 17">2.7.3.9</ecNumber>
    </recommendedName>
    <alternativeName>
        <fullName evidence="16 17">Phosphotransferase system, enzyme I</fullName>
    </alternativeName>
</protein>
<evidence type="ECO:0000256" key="9">
    <source>
        <dbReference type="ARBA" id="ARBA00022490"/>
    </source>
</evidence>
<dbReference type="InterPro" id="IPR000121">
    <property type="entry name" value="PEP_util_C"/>
</dbReference>